<feature type="transmembrane region" description="Helical" evidence="9">
    <location>
        <begin position="7"/>
        <end position="25"/>
    </location>
</feature>
<evidence type="ECO:0000256" key="2">
    <source>
        <dbReference type="ARBA" id="ARBA00004370"/>
    </source>
</evidence>
<dbReference type="GO" id="GO:0016036">
    <property type="term" value="P:cellular response to phosphate starvation"/>
    <property type="evidence" value="ECO:0007669"/>
    <property type="project" value="TreeGrafter"/>
</dbReference>
<dbReference type="InterPro" id="IPR005467">
    <property type="entry name" value="His_kinase_dom"/>
</dbReference>
<dbReference type="InterPro" id="IPR004358">
    <property type="entry name" value="Sig_transdc_His_kin-like_C"/>
</dbReference>
<evidence type="ECO:0000256" key="5">
    <source>
        <dbReference type="ARBA" id="ARBA00022679"/>
    </source>
</evidence>
<dbReference type="InterPro" id="IPR035965">
    <property type="entry name" value="PAS-like_dom_sf"/>
</dbReference>
<evidence type="ECO:0000256" key="4">
    <source>
        <dbReference type="ARBA" id="ARBA00022553"/>
    </source>
</evidence>
<dbReference type="InterPro" id="IPR036890">
    <property type="entry name" value="HATPase_C_sf"/>
</dbReference>
<evidence type="ECO:0000256" key="1">
    <source>
        <dbReference type="ARBA" id="ARBA00000085"/>
    </source>
</evidence>
<dbReference type="SUPFAM" id="SSF55785">
    <property type="entry name" value="PYP-like sensor domain (PAS domain)"/>
    <property type="match status" value="1"/>
</dbReference>
<dbReference type="Proteomes" id="UP001058016">
    <property type="component" value="Chromosome"/>
</dbReference>
<proteinExistence type="predicted"/>
<feature type="transmembrane region" description="Helical" evidence="9">
    <location>
        <begin position="31"/>
        <end position="48"/>
    </location>
</feature>
<dbReference type="Pfam" id="PF00512">
    <property type="entry name" value="HisKA"/>
    <property type="match status" value="1"/>
</dbReference>
<dbReference type="InterPro" id="IPR036097">
    <property type="entry name" value="HisK_dim/P_sf"/>
</dbReference>
<organism evidence="12 14">
    <name type="scientific">Turicibacter bilis</name>
    <dbReference type="NCBI Taxonomy" id="2735723"/>
    <lineage>
        <taxon>Bacteria</taxon>
        <taxon>Bacillati</taxon>
        <taxon>Bacillota</taxon>
        <taxon>Erysipelotrichia</taxon>
        <taxon>Erysipelotrichales</taxon>
        <taxon>Turicibacteraceae</taxon>
        <taxon>Turicibacter</taxon>
    </lineage>
</organism>
<evidence type="ECO:0000256" key="7">
    <source>
        <dbReference type="ARBA" id="ARBA00023012"/>
    </source>
</evidence>
<dbReference type="InterPro" id="IPR003661">
    <property type="entry name" value="HisK_dim/P_dom"/>
</dbReference>
<comment type="catalytic activity">
    <reaction evidence="1">
        <text>ATP + protein L-histidine = ADP + protein N-phospho-L-histidine.</text>
        <dbReference type="EC" id="2.7.13.3"/>
    </reaction>
</comment>
<dbReference type="Proteomes" id="UP001058072">
    <property type="component" value="Chromosome"/>
</dbReference>
<keyword evidence="5" id="KW-0808">Transferase</keyword>
<keyword evidence="9" id="KW-0812">Transmembrane</keyword>
<feature type="domain" description="Histidine kinase" evidence="10">
    <location>
        <begin position="226"/>
        <end position="443"/>
    </location>
</feature>
<dbReference type="GO" id="GO:0005886">
    <property type="term" value="C:plasma membrane"/>
    <property type="evidence" value="ECO:0007669"/>
    <property type="project" value="TreeGrafter"/>
</dbReference>
<dbReference type="SMART" id="SM00387">
    <property type="entry name" value="HATPase_c"/>
    <property type="match status" value="1"/>
</dbReference>
<evidence type="ECO:0000256" key="9">
    <source>
        <dbReference type="SAM" id="Phobius"/>
    </source>
</evidence>
<keyword evidence="9" id="KW-1133">Transmembrane helix</keyword>
<evidence type="ECO:0000256" key="3">
    <source>
        <dbReference type="ARBA" id="ARBA00012438"/>
    </source>
</evidence>
<dbReference type="Gene3D" id="1.10.287.130">
    <property type="match status" value="1"/>
</dbReference>
<protein>
    <recommendedName>
        <fullName evidence="3">histidine kinase</fullName>
        <ecNumber evidence="3">2.7.13.3</ecNumber>
    </recommendedName>
</protein>
<dbReference type="Pfam" id="PF02518">
    <property type="entry name" value="HATPase_c"/>
    <property type="match status" value="1"/>
</dbReference>
<dbReference type="InterPro" id="IPR003594">
    <property type="entry name" value="HATPase_dom"/>
</dbReference>
<dbReference type="FunFam" id="1.10.287.130:FF:000001">
    <property type="entry name" value="Two-component sensor histidine kinase"/>
    <property type="match status" value="1"/>
</dbReference>
<comment type="subcellular location">
    <subcellularLocation>
        <location evidence="2">Membrane</location>
    </subcellularLocation>
</comment>
<name>A0A9Q9CIZ8_9FIRM</name>
<dbReference type="PANTHER" id="PTHR45453">
    <property type="entry name" value="PHOSPHATE REGULON SENSOR PROTEIN PHOR"/>
    <property type="match status" value="1"/>
</dbReference>
<dbReference type="FunFam" id="3.30.565.10:FF:000006">
    <property type="entry name" value="Sensor histidine kinase WalK"/>
    <property type="match status" value="1"/>
</dbReference>
<dbReference type="Gene3D" id="3.30.565.10">
    <property type="entry name" value="Histidine kinase-like ATPase, C-terminal domain"/>
    <property type="match status" value="1"/>
</dbReference>
<dbReference type="PANTHER" id="PTHR45453:SF1">
    <property type="entry name" value="PHOSPHATE REGULON SENSOR PROTEIN PHOR"/>
    <property type="match status" value="1"/>
</dbReference>
<dbReference type="Gene3D" id="3.30.450.20">
    <property type="entry name" value="PAS domain"/>
    <property type="match status" value="1"/>
</dbReference>
<reference evidence="12 13" key="1">
    <citation type="submission" date="2021-03" db="EMBL/GenBank/DDBJ databases">
        <title>Comparative Genomics and Metabolomics in the genus Turicibacter.</title>
        <authorList>
            <person name="Maki J."/>
            <person name="Looft T."/>
        </authorList>
    </citation>
    <scope>NUCLEOTIDE SEQUENCE</scope>
    <source>
        <strain evidence="12">ISU324</strain>
        <strain evidence="11 13">MMM721</strain>
    </source>
</reference>
<dbReference type="EMBL" id="CP071250">
    <property type="protein sequence ID" value="UUF09540.1"/>
    <property type="molecule type" value="Genomic_DNA"/>
</dbReference>
<dbReference type="EC" id="2.7.13.3" evidence="3"/>
<evidence type="ECO:0000313" key="14">
    <source>
        <dbReference type="Proteomes" id="UP001058072"/>
    </source>
</evidence>
<dbReference type="RefSeq" id="WP_212724658.1">
    <property type="nucleotide sequence ID" value="NZ_CP071249.1"/>
</dbReference>
<sequence length="445" mass="51538">MIDSRHELISFYIVFTLLLITNLYSQNNSQVTILFLLILLILMIMQYGRSMTYLNQLKKYDEVAANIQEHRDWSNISPLVIEQQEVIGVQYNKLMRLIQKQEFRNRRNMQIISIITNSIQDPMVILNINGELEYANNRFKEWVNMSALKRVSFQEVKNESLRKILEDALICETTRKKQLEINQKYYISTAHPIFNEREDFNGAVILFHDITDIKKYESLQKEFFGNVSHELKTPISAIKGCTEILLNGAKNDPQTCDEFLTIIQDENNRMEQLVKDLLLINRYEHDQIKHNTDRVCLNELLTDCIVQTLNIANLKNQKIMLEATEDYSLDGDYIKLQHCFLNLLTNAIHYSGEDTTITIRIRQRGSNIETQVIDQGIGIPAADIPHIFERFYRVDRARSRHTGGTGLGLSIVASIIEAHGGNIKVKSELNKGSKFIVTLPQKMKK</sequence>
<keyword evidence="13" id="KW-1185">Reference proteome</keyword>
<keyword evidence="7" id="KW-0902">Two-component regulatory system</keyword>
<dbReference type="SUPFAM" id="SSF47384">
    <property type="entry name" value="Homodimeric domain of signal transducing histidine kinase"/>
    <property type="match status" value="1"/>
</dbReference>
<evidence type="ECO:0000313" key="13">
    <source>
        <dbReference type="Proteomes" id="UP001058016"/>
    </source>
</evidence>
<dbReference type="GO" id="GO:0004721">
    <property type="term" value="F:phosphoprotein phosphatase activity"/>
    <property type="evidence" value="ECO:0007669"/>
    <property type="project" value="TreeGrafter"/>
</dbReference>
<gene>
    <name evidence="11" type="ORF">J0J69_07745</name>
    <name evidence="12" type="ORF">J0J70_06220</name>
</gene>
<keyword evidence="6 12" id="KW-0418">Kinase</keyword>
<evidence type="ECO:0000256" key="6">
    <source>
        <dbReference type="ARBA" id="ARBA00022777"/>
    </source>
</evidence>
<dbReference type="SMART" id="SM00388">
    <property type="entry name" value="HisKA"/>
    <property type="match status" value="1"/>
</dbReference>
<evidence type="ECO:0000313" key="11">
    <source>
        <dbReference type="EMBL" id="UUF05012.1"/>
    </source>
</evidence>
<dbReference type="InterPro" id="IPR050351">
    <property type="entry name" value="BphY/WalK/GraS-like"/>
</dbReference>
<dbReference type="SUPFAM" id="SSF55874">
    <property type="entry name" value="ATPase domain of HSP90 chaperone/DNA topoisomerase II/histidine kinase"/>
    <property type="match status" value="1"/>
</dbReference>
<evidence type="ECO:0000313" key="12">
    <source>
        <dbReference type="EMBL" id="UUF09540.1"/>
    </source>
</evidence>
<dbReference type="PROSITE" id="PS50109">
    <property type="entry name" value="HIS_KIN"/>
    <property type="match status" value="1"/>
</dbReference>
<dbReference type="GO" id="GO:0000155">
    <property type="term" value="F:phosphorelay sensor kinase activity"/>
    <property type="evidence" value="ECO:0007669"/>
    <property type="project" value="InterPro"/>
</dbReference>
<dbReference type="PRINTS" id="PR00344">
    <property type="entry name" value="BCTRLSENSOR"/>
</dbReference>
<keyword evidence="4" id="KW-0597">Phosphoprotein</keyword>
<dbReference type="CDD" id="cd00075">
    <property type="entry name" value="HATPase"/>
    <property type="match status" value="1"/>
</dbReference>
<dbReference type="AlphaFoldDB" id="A0A9Q9CIZ8"/>
<dbReference type="CDD" id="cd00082">
    <property type="entry name" value="HisKA"/>
    <property type="match status" value="1"/>
</dbReference>
<accession>A0A9Q9CIZ8</accession>
<evidence type="ECO:0000256" key="8">
    <source>
        <dbReference type="ARBA" id="ARBA00023136"/>
    </source>
</evidence>
<dbReference type="EMBL" id="CP071249">
    <property type="protein sequence ID" value="UUF05012.1"/>
    <property type="molecule type" value="Genomic_DNA"/>
</dbReference>
<evidence type="ECO:0000259" key="10">
    <source>
        <dbReference type="PROSITE" id="PS50109"/>
    </source>
</evidence>
<keyword evidence="8 9" id="KW-0472">Membrane</keyword>